<evidence type="ECO:0000313" key="1">
    <source>
        <dbReference type="EMBL" id="RAK77558.1"/>
    </source>
</evidence>
<dbReference type="EMBL" id="KZ824642">
    <property type="protein sequence ID" value="RAK77558.1"/>
    <property type="molecule type" value="Genomic_DNA"/>
</dbReference>
<dbReference type="AlphaFoldDB" id="A0A8G1RSM5"/>
<organism evidence="1 2">
    <name type="scientific">Aspergillus fijiensis CBS 313.89</name>
    <dbReference type="NCBI Taxonomy" id="1448319"/>
    <lineage>
        <taxon>Eukaryota</taxon>
        <taxon>Fungi</taxon>
        <taxon>Dikarya</taxon>
        <taxon>Ascomycota</taxon>
        <taxon>Pezizomycotina</taxon>
        <taxon>Eurotiomycetes</taxon>
        <taxon>Eurotiomycetidae</taxon>
        <taxon>Eurotiales</taxon>
        <taxon>Aspergillaceae</taxon>
        <taxon>Aspergillus</taxon>
    </lineage>
</organism>
<dbReference type="RefSeq" id="XP_040801568.1">
    <property type="nucleotide sequence ID" value="XM_040948613.1"/>
</dbReference>
<evidence type="ECO:0000313" key="2">
    <source>
        <dbReference type="Proteomes" id="UP000249789"/>
    </source>
</evidence>
<dbReference type="Proteomes" id="UP000249789">
    <property type="component" value="Unassembled WGS sequence"/>
</dbReference>
<reference evidence="1 2" key="1">
    <citation type="submission" date="2018-02" db="EMBL/GenBank/DDBJ databases">
        <title>The genomes of Aspergillus section Nigri reveals drivers in fungal speciation.</title>
        <authorList>
            <consortium name="DOE Joint Genome Institute"/>
            <person name="Vesth T.C."/>
            <person name="Nybo J."/>
            <person name="Theobald S."/>
            <person name="Brandl J."/>
            <person name="Frisvad J.C."/>
            <person name="Nielsen K.F."/>
            <person name="Lyhne E.K."/>
            <person name="Kogle M.E."/>
            <person name="Kuo A."/>
            <person name="Riley R."/>
            <person name="Clum A."/>
            <person name="Nolan M."/>
            <person name="Lipzen A."/>
            <person name="Salamov A."/>
            <person name="Henrissat B."/>
            <person name="Wiebenga A."/>
            <person name="De vries R.P."/>
            <person name="Grigoriev I.V."/>
            <person name="Mortensen U.H."/>
            <person name="Andersen M.R."/>
            <person name="Baker S.E."/>
        </authorList>
    </citation>
    <scope>NUCLEOTIDE SEQUENCE [LARGE SCALE GENOMIC DNA]</scope>
    <source>
        <strain evidence="1 2">CBS 313.89</strain>
    </source>
</reference>
<gene>
    <name evidence="1" type="ORF">BO72DRAFT_496222</name>
</gene>
<protein>
    <submittedName>
        <fullName evidence="1">Uncharacterized protein</fullName>
    </submittedName>
</protein>
<name>A0A8G1RSM5_9EURO</name>
<dbReference type="GeneID" id="63865946"/>
<proteinExistence type="predicted"/>
<sequence length="112" mass="12475">MEGIPNSWALVPGLDHAPDGLIRLGIIFVNPSEPHLPLTTVTTAELEAQYPEVWRSPSMEILWDAQVSRKFSLVPGLEEVLLGTLVHEGLVIWRTYIRIDSIVDYQLAGMPS</sequence>
<dbReference type="VEuPathDB" id="FungiDB:BO72DRAFT_496222"/>
<dbReference type="OrthoDB" id="4500473at2759"/>
<keyword evidence="2" id="KW-1185">Reference proteome</keyword>
<accession>A0A8G1RSM5</accession>